<accession>A0A081RUE6</accession>
<dbReference type="EMBL" id="JGVH01000052">
    <property type="protein sequence ID" value="KER02299.1"/>
    <property type="molecule type" value="Genomic_DNA"/>
</dbReference>
<keyword evidence="1" id="KW-0808">Transferase</keyword>
<evidence type="ECO:0000313" key="2">
    <source>
        <dbReference type="Proteomes" id="UP000028002"/>
    </source>
</evidence>
<gene>
    <name evidence="1" type="ORF">MEG1DRAFT_03117</name>
</gene>
<organism evidence="1 2">
    <name type="scientific">Photorhabdus temperata subsp. temperata Meg1</name>
    <dbReference type="NCBI Taxonomy" id="1393735"/>
    <lineage>
        <taxon>Bacteria</taxon>
        <taxon>Pseudomonadati</taxon>
        <taxon>Pseudomonadota</taxon>
        <taxon>Gammaproteobacteria</taxon>
        <taxon>Enterobacterales</taxon>
        <taxon>Morganellaceae</taxon>
        <taxon>Photorhabdus</taxon>
    </lineage>
</organism>
<dbReference type="AlphaFoldDB" id="A0A081RUE6"/>
<dbReference type="PANTHER" id="PTHR18964">
    <property type="entry name" value="ROK (REPRESSOR, ORF, KINASE) FAMILY"/>
    <property type="match status" value="1"/>
</dbReference>
<dbReference type="SUPFAM" id="SSF53067">
    <property type="entry name" value="Actin-like ATPase domain"/>
    <property type="match status" value="1"/>
</dbReference>
<evidence type="ECO:0000313" key="1">
    <source>
        <dbReference type="EMBL" id="KER02299.1"/>
    </source>
</evidence>
<dbReference type="PATRIC" id="fig|1393735.3.peg.3170"/>
<protein>
    <submittedName>
        <fullName evidence="1">Transcriptional regulator/sugar kinase</fullName>
    </submittedName>
</protein>
<dbReference type="Proteomes" id="UP000028002">
    <property type="component" value="Unassembled WGS sequence"/>
</dbReference>
<reference evidence="1 2" key="1">
    <citation type="submission" date="2014-03" db="EMBL/GenBank/DDBJ databases">
        <title>Draft Genome of Photorhabdus temperata Meg1.</title>
        <authorList>
            <person name="Hurst S.G.IV."/>
            <person name="Morris K."/>
            <person name="Thomas K."/>
            <person name="Tisa L.S."/>
        </authorList>
    </citation>
    <scope>NUCLEOTIDE SEQUENCE [LARGE SCALE GENOMIC DNA]</scope>
    <source>
        <strain evidence="1 2">Meg1</strain>
    </source>
</reference>
<dbReference type="InterPro" id="IPR043129">
    <property type="entry name" value="ATPase_NBD"/>
</dbReference>
<proteinExistence type="predicted"/>
<dbReference type="Gene3D" id="3.30.420.40">
    <property type="match status" value="1"/>
</dbReference>
<keyword evidence="1" id="KW-0418">Kinase</keyword>
<dbReference type="InterPro" id="IPR000600">
    <property type="entry name" value="ROK"/>
</dbReference>
<comment type="caution">
    <text evidence="1">The sequence shown here is derived from an EMBL/GenBank/DDBJ whole genome shotgun (WGS) entry which is preliminary data.</text>
</comment>
<dbReference type="Pfam" id="PF00480">
    <property type="entry name" value="ROK"/>
    <property type="match status" value="1"/>
</dbReference>
<dbReference type="GO" id="GO:0004396">
    <property type="term" value="F:hexokinase activity"/>
    <property type="evidence" value="ECO:0007669"/>
    <property type="project" value="TreeGrafter"/>
</dbReference>
<dbReference type="PANTHER" id="PTHR18964:SF174">
    <property type="entry name" value="D-ALLOSE KINASE-RELATED"/>
    <property type="match status" value="1"/>
</dbReference>
<sequence length="135" mass="14776">MRVMNCFSQNIRIKGELIRIGVDLGGTKIEVIALGEQGKELFRKRVDTPKDNYQKTLQAIAGLVTDAEQATGQKGSVGIGIPGVISPFNQKVKNANSVWLDGQVLDKDISALLGREVRMANDANELLFQQEVACY</sequence>
<name>A0A081RUE6_PHOTE</name>